<protein>
    <submittedName>
        <fullName evidence="9">Biopolymer transporter ExbD</fullName>
    </submittedName>
</protein>
<evidence type="ECO:0000256" key="3">
    <source>
        <dbReference type="ARBA" id="ARBA00022475"/>
    </source>
</evidence>
<dbReference type="AlphaFoldDB" id="A0A851GRQ1"/>
<dbReference type="Proteomes" id="UP000557872">
    <property type="component" value="Unassembled WGS sequence"/>
</dbReference>
<evidence type="ECO:0000256" key="6">
    <source>
        <dbReference type="ARBA" id="ARBA00023136"/>
    </source>
</evidence>
<evidence type="ECO:0000256" key="1">
    <source>
        <dbReference type="ARBA" id="ARBA00004162"/>
    </source>
</evidence>
<keyword evidence="6 8" id="KW-0472">Membrane</keyword>
<feature type="transmembrane region" description="Helical" evidence="8">
    <location>
        <begin position="12"/>
        <end position="32"/>
    </location>
</feature>
<evidence type="ECO:0000256" key="7">
    <source>
        <dbReference type="RuleBase" id="RU003879"/>
    </source>
</evidence>
<accession>A0A851GRQ1</accession>
<name>A0A851GRQ1_9BACT</name>
<comment type="similarity">
    <text evidence="2 7">Belongs to the ExbD/TolR family.</text>
</comment>
<gene>
    <name evidence="9" type="ORF">HW115_14820</name>
</gene>
<sequence length="139" mass="15251">MKLEMTLPSKPGFLHVLPGVDLLALVLMFPLLGSSFVRQAGMEVTVHESPWRYDQMDNPVVITLGAGEQTPMWVNKKQVEMDQLEREIKRVLQAEGGKSITTAVVRSDVGVPSGVEKEVIIRIQKMGLNCGLVGRPAGK</sequence>
<keyword evidence="3" id="KW-1003">Cell membrane</keyword>
<comment type="caution">
    <text evidence="9">The sequence shown here is derived from an EMBL/GenBank/DDBJ whole genome shotgun (WGS) entry which is preliminary data.</text>
</comment>
<comment type="subcellular location">
    <subcellularLocation>
        <location evidence="1">Cell membrane</location>
        <topology evidence="1">Single-pass membrane protein</topology>
    </subcellularLocation>
    <subcellularLocation>
        <location evidence="7">Cell membrane</location>
        <topology evidence="7">Single-pass type II membrane protein</topology>
    </subcellularLocation>
</comment>
<organism evidence="9 10">
    <name type="scientific">Oceaniferula marina</name>
    <dbReference type="NCBI Taxonomy" id="2748318"/>
    <lineage>
        <taxon>Bacteria</taxon>
        <taxon>Pseudomonadati</taxon>
        <taxon>Verrucomicrobiota</taxon>
        <taxon>Verrucomicrobiia</taxon>
        <taxon>Verrucomicrobiales</taxon>
        <taxon>Verrucomicrobiaceae</taxon>
        <taxon>Oceaniferula</taxon>
    </lineage>
</organism>
<evidence type="ECO:0000256" key="2">
    <source>
        <dbReference type="ARBA" id="ARBA00005811"/>
    </source>
</evidence>
<reference evidence="9 10" key="1">
    <citation type="submission" date="2020-07" db="EMBL/GenBank/DDBJ databases">
        <title>Roseicoccus Jingziensis gen. nov., sp. nov., isolated from coastal seawater.</title>
        <authorList>
            <person name="Feng X."/>
        </authorList>
    </citation>
    <scope>NUCLEOTIDE SEQUENCE [LARGE SCALE GENOMIC DNA]</scope>
    <source>
        <strain evidence="9 10">N1E253</strain>
    </source>
</reference>
<evidence type="ECO:0000256" key="8">
    <source>
        <dbReference type="SAM" id="Phobius"/>
    </source>
</evidence>
<evidence type="ECO:0000313" key="10">
    <source>
        <dbReference type="Proteomes" id="UP000557872"/>
    </source>
</evidence>
<dbReference type="RefSeq" id="WP_178933724.1">
    <property type="nucleotide sequence ID" value="NZ_JACBAZ010000006.1"/>
</dbReference>
<keyword evidence="10" id="KW-1185">Reference proteome</keyword>
<dbReference type="GO" id="GO:0015031">
    <property type="term" value="P:protein transport"/>
    <property type="evidence" value="ECO:0007669"/>
    <property type="project" value="UniProtKB-KW"/>
</dbReference>
<keyword evidence="4 7" id="KW-0812">Transmembrane</keyword>
<evidence type="ECO:0000256" key="4">
    <source>
        <dbReference type="ARBA" id="ARBA00022692"/>
    </source>
</evidence>
<keyword evidence="7" id="KW-0653">Protein transport</keyword>
<dbReference type="Pfam" id="PF02472">
    <property type="entry name" value="ExbD"/>
    <property type="match status" value="1"/>
</dbReference>
<keyword evidence="5 8" id="KW-1133">Transmembrane helix</keyword>
<dbReference type="GO" id="GO:0005886">
    <property type="term" value="C:plasma membrane"/>
    <property type="evidence" value="ECO:0007669"/>
    <property type="project" value="UniProtKB-SubCell"/>
</dbReference>
<dbReference type="GO" id="GO:0022857">
    <property type="term" value="F:transmembrane transporter activity"/>
    <property type="evidence" value="ECO:0007669"/>
    <property type="project" value="InterPro"/>
</dbReference>
<dbReference type="EMBL" id="JACBAZ010000006">
    <property type="protein sequence ID" value="NWK56894.1"/>
    <property type="molecule type" value="Genomic_DNA"/>
</dbReference>
<evidence type="ECO:0000313" key="9">
    <source>
        <dbReference type="EMBL" id="NWK56894.1"/>
    </source>
</evidence>
<dbReference type="InterPro" id="IPR003400">
    <property type="entry name" value="ExbD"/>
</dbReference>
<evidence type="ECO:0000256" key="5">
    <source>
        <dbReference type="ARBA" id="ARBA00022989"/>
    </source>
</evidence>
<proteinExistence type="inferred from homology"/>
<keyword evidence="7" id="KW-0813">Transport</keyword>